<feature type="compositionally biased region" description="Acidic residues" evidence="1">
    <location>
        <begin position="282"/>
        <end position="317"/>
    </location>
</feature>
<organism evidence="2 3">
    <name type="scientific">Tanacetum coccineum</name>
    <dbReference type="NCBI Taxonomy" id="301880"/>
    <lineage>
        <taxon>Eukaryota</taxon>
        <taxon>Viridiplantae</taxon>
        <taxon>Streptophyta</taxon>
        <taxon>Embryophyta</taxon>
        <taxon>Tracheophyta</taxon>
        <taxon>Spermatophyta</taxon>
        <taxon>Magnoliopsida</taxon>
        <taxon>eudicotyledons</taxon>
        <taxon>Gunneridae</taxon>
        <taxon>Pentapetalae</taxon>
        <taxon>asterids</taxon>
        <taxon>campanulids</taxon>
        <taxon>Asterales</taxon>
        <taxon>Asteraceae</taxon>
        <taxon>Asteroideae</taxon>
        <taxon>Anthemideae</taxon>
        <taxon>Anthemidinae</taxon>
        <taxon>Tanacetum</taxon>
    </lineage>
</organism>
<sequence>MVGSLMYLTASRHDLVFVVCMCARYQTSPTKKHLEALKPVFRYLRGTINWGLWYPKDTAMALTAYADADHAGCQDIRRSTSGSAQFLWDKLVNWSSKKQKSTAISTTKAEYIAMSGCCAQILWMRNRVTTYAVRITWLIADIEDKYHGPSDMLHNPQWPLKISQRILVSFLTEINTFLSSLLLRWVFNSLVHSLRALSTLRCSGLRTASTAAKPCQEDSSEFCLITCRILDDLVSEAALLKAAQLKKTIKKSKLETNKLHASGSGTGTKPGVPDVPKYQSDSENESWGDSDDDSNEDVTNDVNDDVDSDADDENEASDSEKTNSDEDDNLNLNQNEDEEEEYEEYQFLNLDNILPTDTEVISKMNVKVRHEEPSTQTPPLLTDEVFSIWKAFGGNTCDLGSFGEETDKIMDLHQHLSRISTQKLETASQITRDAVTTHLKMADDIK</sequence>
<feature type="region of interest" description="Disordered" evidence="1">
    <location>
        <begin position="256"/>
        <end position="331"/>
    </location>
</feature>
<reference evidence="2" key="2">
    <citation type="submission" date="2022-01" db="EMBL/GenBank/DDBJ databases">
        <authorList>
            <person name="Yamashiro T."/>
            <person name="Shiraishi A."/>
            <person name="Satake H."/>
            <person name="Nakayama K."/>
        </authorList>
    </citation>
    <scope>NUCLEOTIDE SEQUENCE</scope>
</reference>
<evidence type="ECO:0000313" key="2">
    <source>
        <dbReference type="EMBL" id="GJU08888.1"/>
    </source>
</evidence>
<evidence type="ECO:0000256" key="1">
    <source>
        <dbReference type="SAM" id="MobiDB-lite"/>
    </source>
</evidence>
<dbReference type="EMBL" id="BQNB010021676">
    <property type="protein sequence ID" value="GJU08888.1"/>
    <property type="molecule type" value="Genomic_DNA"/>
</dbReference>
<reference evidence="2" key="1">
    <citation type="journal article" date="2022" name="Int. J. Mol. Sci.">
        <title>Draft Genome of Tanacetum Coccineum: Genomic Comparison of Closely Related Tanacetum-Family Plants.</title>
        <authorList>
            <person name="Yamashiro T."/>
            <person name="Shiraishi A."/>
            <person name="Nakayama K."/>
            <person name="Satake H."/>
        </authorList>
    </citation>
    <scope>NUCLEOTIDE SEQUENCE</scope>
</reference>
<dbReference type="PANTHER" id="PTHR11439">
    <property type="entry name" value="GAG-POL-RELATED RETROTRANSPOSON"/>
    <property type="match status" value="1"/>
</dbReference>
<dbReference type="PANTHER" id="PTHR11439:SF509">
    <property type="entry name" value="RNA-DIRECTED DNA POLYMERASE"/>
    <property type="match status" value="1"/>
</dbReference>
<dbReference type="Proteomes" id="UP001151760">
    <property type="component" value="Unassembled WGS sequence"/>
</dbReference>
<keyword evidence="3" id="KW-1185">Reference proteome</keyword>
<evidence type="ECO:0008006" key="4">
    <source>
        <dbReference type="Google" id="ProtNLM"/>
    </source>
</evidence>
<gene>
    <name evidence="2" type="ORF">Tco_1125318</name>
</gene>
<dbReference type="CDD" id="cd09272">
    <property type="entry name" value="RNase_HI_RT_Ty1"/>
    <property type="match status" value="1"/>
</dbReference>
<proteinExistence type="predicted"/>
<comment type="caution">
    <text evidence="2">The sequence shown here is derived from an EMBL/GenBank/DDBJ whole genome shotgun (WGS) entry which is preliminary data.</text>
</comment>
<accession>A0ABQ5J8T1</accession>
<name>A0ABQ5J8T1_9ASTR</name>
<protein>
    <recommendedName>
        <fullName evidence="4">Reverse transcriptase Ty1/copia-type domain-containing protein</fullName>
    </recommendedName>
</protein>
<evidence type="ECO:0000313" key="3">
    <source>
        <dbReference type="Proteomes" id="UP001151760"/>
    </source>
</evidence>